<evidence type="ECO:0000313" key="2">
    <source>
        <dbReference type="EMBL" id="PML54820.1"/>
    </source>
</evidence>
<dbReference type="Proteomes" id="UP000235746">
    <property type="component" value="Unassembled WGS sequence"/>
</dbReference>
<evidence type="ECO:0000313" key="3">
    <source>
        <dbReference type="Proteomes" id="UP000235746"/>
    </source>
</evidence>
<protein>
    <submittedName>
        <fullName evidence="2">Uncharacterized protein</fullName>
    </submittedName>
</protein>
<evidence type="ECO:0000256" key="1">
    <source>
        <dbReference type="SAM" id="SignalP"/>
    </source>
</evidence>
<reference evidence="3" key="1">
    <citation type="submission" date="2016-07" db="EMBL/GenBank/DDBJ databases">
        <title>Nontailed viruses are major unrecognized killers of bacteria in the ocean.</title>
        <authorList>
            <person name="Kauffman K."/>
            <person name="Hussain F."/>
            <person name="Yang J."/>
            <person name="Arevalo P."/>
            <person name="Brown J."/>
            <person name="Cutler M."/>
            <person name="Kelly L."/>
            <person name="Polz M.F."/>
        </authorList>
    </citation>
    <scope>NUCLEOTIDE SEQUENCE [LARGE SCALE GENOMIC DNA]</scope>
    <source>
        <strain evidence="3">10N.261.51.B8</strain>
    </source>
</reference>
<name>A0A2N7ID20_9VIBR</name>
<keyword evidence="1" id="KW-0732">Signal</keyword>
<gene>
    <name evidence="2" type="ORF">BCT74_05665</name>
</gene>
<dbReference type="EMBL" id="MCYL01000024">
    <property type="protein sequence ID" value="PML54820.1"/>
    <property type="molecule type" value="Genomic_DNA"/>
</dbReference>
<feature type="chain" id="PRO_5014601071" evidence="1">
    <location>
        <begin position="22"/>
        <end position="185"/>
    </location>
</feature>
<feature type="signal peptide" evidence="1">
    <location>
        <begin position="1"/>
        <end position="21"/>
    </location>
</feature>
<dbReference type="RefSeq" id="WP_102578640.1">
    <property type="nucleotide sequence ID" value="NZ_MCYL01000024.1"/>
</dbReference>
<organism evidence="2 3">
    <name type="scientific">Vibrio lentus</name>
    <dbReference type="NCBI Taxonomy" id="136468"/>
    <lineage>
        <taxon>Bacteria</taxon>
        <taxon>Pseudomonadati</taxon>
        <taxon>Pseudomonadota</taxon>
        <taxon>Gammaproteobacteria</taxon>
        <taxon>Vibrionales</taxon>
        <taxon>Vibrionaceae</taxon>
        <taxon>Vibrio</taxon>
    </lineage>
</organism>
<dbReference type="AlphaFoldDB" id="A0A2N7ID20"/>
<proteinExistence type="predicted"/>
<comment type="caution">
    <text evidence="2">The sequence shown here is derived from an EMBL/GenBank/DDBJ whole genome shotgun (WGS) entry which is preliminary data.</text>
</comment>
<accession>A0A2N7ID20</accession>
<sequence>MNKSLSLLLTTTALMSTPLMADTNKHEMVTKIQEQVSAWIDIQVTPQNSIIQNMVFKCEFYSATPYIKSPDGNESSSGSYLFYSHKGVLGTVTEPYTTQPLPELTMCLKEDFVITNQDEAQLLFEAIETVYPNYSMFDDNFPKEITKTPNGWQLIDGEIFDDKKGYVIETTPQGKVTKIIRSLNL</sequence>